<dbReference type="EMBL" id="ADBL01001115">
    <property type="status" value="NOT_ANNOTATED_CDS"/>
    <property type="molecule type" value="Genomic_DNA"/>
</dbReference>
<dbReference type="Proteomes" id="UP000011715">
    <property type="component" value="Unassembled WGS sequence"/>
</dbReference>
<dbReference type="EnsemblFungi" id="MAPG_04762T0">
    <property type="protein sequence ID" value="MAPG_04762T0"/>
    <property type="gene ID" value="MAPG_04762"/>
</dbReference>
<reference evidence="2" key="5">
    <citation type="submission" date="2015-06" db="UniProtKB">
        <authorList>
            <consortium name="EnsemblFungi"/>
        </authorList>
    </citation>
    <scope>IDENTIFICATION</scope>
    <source>
        <strain evidence="2">ATCC 64411</strain>
    </source>
</reference>
<reference evidence="1" key="3">
    <citation type="submission" date="2011-03" db="EMBL/GenBank/DDBJ databases">
        <title>Annotation of Magnaporthe poae ATCC 64411.</title>
        <authorList>
            <person name="Ma L.-J."/>
            <person name="Dead R."/>
            <person name="Young S.K."/>
            <person name="Zeng Q."/>
            <person name="Gargeya S."/>
            <person name="Fitzgerald M."/>
            <person name="Haas B."/>
            <person name="Abouelleil A."/>
            <person name="Alvarado L."/>
            <person name="Arachchi H.M."/>
            <person name="Berlin A."/>
            <person name="Brown A."/>
            <person name="Chapman S.B."/>
            <person name="Chen Z."/>
            <person name="Dunbar C."/>
            <person name="Freedman E."/>
            <person name="Gearin G."/>
            <person name="Gellesch M."/>
            <person name="Goldberg J."/>
            <person name="Griggs A."/>
            <person name="Gujja S."/>
            <person name="Heiman D."/>
            <person name="Howarth C."/>
            <person name="Larson L."/>
            <person name="Lui A."/>
            <person name="MacDonald P.J.P."/>
            <person name="Mehta T."/>
            <person name="Montmayeur A."/>
            <person name="Murphy C."/>
            <person name="Neiman D."/>
            <person name="Pearson M."/>
            <person name="Priest M."/>
            <person name="Roberts A."/>
            <person name="Saif S."/>
            <person name="Shea T."/>
            <person name="Shenoy N."/>
            <person name="Sisk P."/>
            <person name="Stolte C."/>
            <person name="Sykes S."/>
            <person name="Yandava C."/>
            <person name="Wortman J."/>
            <person name="Nusbaum C."/>
            <person name="Birren B."/>
        </authorList>
    </citation>
    <scope>NUCLEOTIDE SEQUENCE</scope>
    <source>
        <strain evidence="1">ATCC 64411</strain>
    </source>
</reference>
<reference evidence="2" key="4">
    <citation type="journal article" date="2015" name="G3 (Bethesda)">
        <title>Genome sequences of three phytopathogenic species of the Magnaporthaceae family of fungi.</title>
        <authorList>
            <person name="Okagaki L.H."/>
            <person name="Nunes C.C."/>
            <person name="Sailsbery J."/>
            <person name="Clay B."/>
            <person name="Brown D."/>
            <person name="John T."/>
            <person name="Oh Y."/>
            <person name="Young N."/>
            <person name="Fitzgerald M."/>
            <person name="Haas B.J."/>
            <person name="Zeng Q."/>
            <person name="Young S."/>
            <person name="Adiconis X."/>
            <person name="Fan L."/>
            <person name="Levin J.Z."/>
            <person name="Mitchell T.K."/>
            <person name="Okubara P.A."/>
            <person name="Farman M.L."/>
            <person name="Kohn L.M."/>
            <person name="Birren B."/>
            <person name="Ma L.-J."/>
            <person name="Dean R.A."/>
        </authorList>
    </citation>
    <scope>NUCLEOTIDE SEQUENCE</scope>
    <source>
        <strain evidence="2">ATCC 64411 / 73-15</strain>
    </source>
</reference>
<protein>
    <submittedName>
        <fullName evidence="1 2">Uncharacterized protein</fullName>
    </submittedName>
</protein>
<name>A0A0C4DXK8_MAGP6</name>
<evidence type="ECO:0000313" key="1">
    <source>
        <dbReference type="EMBL" id="KLU85742.1"/>
    </source>
</evidence>
<dbReference type="EMBL" id="GL876968">
    <property type="protein sequence ID" value="KLU85742.1"/>
    <property type="molecule type" value="Genomic_DNA"/>
</dbReference>
<evidence type="ECO:0000313" key="2">
    <source>
        <dbReference type="EnsemblFungi" id="MAPG_04762T0"/>
    </source>
</evidence>
<evidence type="ECO:0000313" key="3">
    <source>
        <dbReference type="Proteomes" id="UP000011715"/>
    </source>
</evidence>
<accession>A0A0C4DXK8</accession>
<keyword evidence="3" id="KW-1185">Reference proteome</keyword>
<gene>
    <name evidence="1" type="ORF">MAPG_04762</name>
</gene>
<sequence>MNHEPMPAKPGGRTAVQASPHYLQYHSFPAERCPDRSTAAIVTSEEVGPAKALPLDPKFSPHQERHAVSSAAICGRFPHHGRWPPKLYPQVINPRLGRTSSTPGWRVFSLRRTKVFSGTDLCDTTAGRAGM</sequence>
<dbReference type="AlphaFoldDB" id="A0A0C4DXK8"/>
<reference evidence="1" key="2">
    <citation type="submission" date="2010-05" db="EMBL/GenBank/DDBJ databases">
        <title>The Genome Sequence of Magnaporthe poae strain ATCC 64411.</title>
        <authorList>
            <consortium name="The Broad Institute Genome Sequencing Platform"/>
            <consortium name="Broad Institute Genome Sequencing Center for Infectious Disease"/>
            <person name="Ma L.-J."/>
            <person name="Dead R."/>
            <person name="Young S."/>
            <person name="Zeng Q."/>
            <person name="Koehrsen M."/>
            <person name="Alvarado L."/>
            <person name="Berlin A."/>
            <person name="Chapman S.B."/>
            <person name="Chen Z."/>
            <person name="Freedman E."/>
            <person name="Gellesch M."/>
            <person name="Goldberg J."/>
            <person name="Griggs A."/>
            <person name="Gujja S."/>
            <person name="Heilman E.R."/>
            <person name="Heiman D."/>
            <person name="Hepburn T."/>
            <person name="Howarth C."/>
            <person name="Jen D."/>
            <person name="Larson L."/>
            <person name="Mehta T."/>
            <person name="Neiman D."/>
            <person name="Pearson M."/>
            <person name="Roberts A."/>
            <person name="Saif S."/>
            <person name="Shea T."/>
            <person name="Shenoy N."/>
            <person name="Sisk P."/>
            <person name="Stolte C."/>
            <person name="Sykes S."/>
            <person name="Walk T."/>
            <person name="White J."/>
            <person name="Yandava C."/>
            <person name="Haas B."/>
            <person name="Nusbaum C."/>
            <person name="Birren B."/>
        </authorList>
    </citation>
    <scope>NUCLEOTIDE SEQUENCE</scope>
    <source>
        <strain evidence="1">ATCC 64411</strain>
    </source>
</reference>
<proteinExistence type="predicted"/>
<organism evidence="2 3">
    <name type="scientific">Magnaporthiopsis poae (strain ATCC 64411 / 73-15)</name>
    <name type="common">Kentucky bluegrass fungus</name>
    <name type="synonym">Magnaporthe poae</name>
    <dbReference type="NCBI Taxonomy" id="644358"/>
    <lineage>
        <taxon>Eukaryota</taxon>
        <taxon>Fungi</taxon>
        <taxon>Dikarya</taxon>
        <taxon>Ascomycota</taxon>
        <taxon>Pezizomycotina</taxon>
        <taxon>Sordariomycetes</taxon>
        <taxon>Sordariomycetidae</taxon>
        <taxon>Magnaporthales</taxon>
        <taxon>Magnaporthaceae</taxon>
        <taxon>Magnaporthiopsis</taxon>
    </lineage>
</organism>
<dbReference type="VEuPathDB" id="FungiDB:MAPG_04762"/>
<reference evidence="3" key="1">
    <citation type="submission" date="2010-05" db="EMBL/GenBank/DDBJ databases">
        <title>The genome sequence of Magnaporthe poae strain ATCC 64411.</title>
        <authorList>
            <person name="Ma L.-J."/>
            <person name="Dead R."/>
            <person name="Young S."/>
            <person name="Zeng Q."/>
            <person name="Koehrsen M."/>
            <person name="Alvarado L."/>
            <person name="Berlin A."/>
            <person name="Chapman S.B."/>
            <person name="Chen Z."/>
            <person name="Freedman E."/>
            <person name="Gellesch M."/>
            <person name="Goldberg J."/>
            <person name="Griggs A."/>
            <person name="Gujja S."/>
            <person name="Heilman E.R."/>
            <person name="Heiman D."/>
            <person name="Hepburn T."/>
            <person name="Howarth C."/>
            <person name="Jen D."/>
            <person name="Larson L."/>
            <person name="Mehta T."/>
            <person name="Neiman D."/>
            <person name="Pearson M."/>
            <person name="Roberts A."/>
            <person name="Saif S."/>
            <person name="Shea T."/>
            <person name="Shenoy N."/>
            <person name="Sisk P."/>
            <person name="Stolte C."/>
            <person name="Sykes S."/>
            <person name="Walk T."/>
            <person name="White J."/>
            <person name="Yandava C."/>
            <person name="Haas B."/>
            <person name="Nusbaum C."/>
            <person name="Birren B."/>
        </authorList>
    </citation>
    <scope>NUCLEOTIDE SEQUENCE [LARGE SCALE GENOMIC DNA]</scope>
    <source>
        <strain evidence="3">ATCC 64411 / 73-15</strain>
    </source>
</reference>